<sequence>MRQFGLAQGIPGKPQSLGGNHNECLTGPKNKNWLNEYRDWIGVPLDDYMTWHNGNYKAFLNLSAFDANQGHHDDTGGPKEEPEQSQQANHVHIFHRLPFIFLHNKNQCVEACHHLALSHIPCL</sequence>
<evidence type="ECO:0000313" key="2">
    <source>
        <dbReference type="EMBL" id="MED6175741.1"/>
    </source>
</evidence>
<protein>
    <submittedName>
        <fullName evidence="2">Uncharacterized protein</fullName>
    </submittedName>
</protein>
<organism evidence="2 3">
    <name type="scientific">Stylosanthes scabra</name>
    <dbReference type="NCBI Taxonomy" id="79078"/>
    <lineage>
        <taxon>Eukaryota</taxon>
        <taxon>Viridiplantae</taxon>
        <taxon>Streptophyta</taxon>
        <taxon>Embryophyta</taxon>
        <taxon>Tracheophyta</taxon>
        <taxon>Spermatophyta</taxon>
        <taxon>Magnoliopsida</taxon>
        <taxon>eudicotyledons</taxon>
        <taxon>Gunneridae</taxon>
        <taxon>Pentapetalae</taxon>
        <taxon>rosids</taxon>
        <taxon>fabids</taxon>
        <taxon>Fabales</taxon>
        <taxon>Fabaceae</taxon>
        <taxon>Papilionoideae</taxon>
        <taxon>50 kb inversion clade</taxon>
        <taxon>dalbergioids sensu lato</taxon>
        <taxon>Dalbergieae</taxon>
        <taxon>Pterocarpus clade</taxon>
        <taxon>Stylosanthes</taxon>
    </lineage>
</organism>
<name>A0ABU6VQ53_9FABA</name>
<feature type="compositionally biased region" description="Basic and acidic residues" evidence="1">
    <location>
        <begin position="69"/>
        <end position="82"/>
    </location>
</feature>
<proteinExistence type="predicted"/>
<evidence type="ECO:0000313" key="3">
    <source>
        <dbReference type="Proteomes" id="UP001341840"/>
    </source>
</evidence>
<comment type="caution">
    <text evidence="2">The sequence shown here is derived from an EMBL/GenBank/DDBJ whole genome shotgun (WGS) entry which is preliminary data.</text>
</comment>
<dbReference type="EMBL" id="JASCZI010152241">
    <property type="protein sequence ID" value="MED6175741.1"/>
    <property type="molecule type" value="Genomic_DNA"/>
</dbReference>
<evidence type="ECO:0000256" key="1">
    <source>
        <dbReference type="SAM" id="MobiDB-lite"/>
    </source>
</evidence>
<gene>
    <name evidence="2" type="ORF">PIB30_081190</name>
</gene>
<reference evidence="2 3" key="1">
    <citation type="journal article" date="2023" name="Plants (Basel)">
        <title>Bridging the Gap: Combining Genomics and Transcriptomics Approaches to Understand Stylosanthes scabra, an Orphan Legume from the Brazilian Caatinga.</title>
        <authorList>
            <person name="Ferreira-Neto J.R.C."/>
            <person name="da Silva M.D."/>
            <person name="Binneck E."/>
            <person name="de Melo N.F."/>
            <person name="da Silva R.H."/>
            <person name="de Melo A.L.T.M."/>
            <person name="Pandolfi V."/>
            <person name="Bustamante F.O."/>
            <person name="Brasileiro-Vidal A.C."/>
            <person name="Benko-Iseppon A.M."/>
        </authorList>
    </citation>
    <scope>NUCLEOTIDE SEQUENCE [LARGE SCALE GENOMIC DNA]</scope>
    <source>
        <tissue evidence="2">Leaves</tissue>
    </source>
</reference>
<accession>A0ABU6VQ53</accession>
<feature type="region of interest" description="Disordered" evidence="1">
    <location>
        <begin position="1"/>
        <end position="25"/>
    </location>
</feature>
<feature type="region of interest" description="Disordered" evidence="1">
    <location>
        <begin position="69"/>
        <end position="88"/>
    </location>
</feature>
<dbReference type="Proteomes" id="UP001341840">
    <property type="component" value="Unassembled WGS sequence"/>
</dbReference>
<keyword evidence="3" id="KW-1185">Reference proteome</keyword>